<dbReference type="RefSeq" id="WP_132040608.1">
    <property type="nucleotide sequence ID" value="NZ_SLWU01000028.1"/>
</dbReference>
<protein>
    <submittedName>
        <fullName evidence="3">Uncharacterized protein</fullName>
    </submittedName>
</protein>
<accession>A0A4R2JUE0</accession>
<evidence type="ECO:0000313" key="3">
    <source>
        <dbReference type="EMBL" id="TCO57775.1"/>
    </source>
</evidence>
<dbReference type="PROSITE" id="PS51257">
    <property type="entry name" value="PROKAR_LIPOPROTEIN"/>
    <property type="match status" value="1"/>
</dbReference>
<evidence type="ECO:0000256" key="1">
    <source>
        <dbReference type="SAM" id="MobiDB-lite"/>
    </source>
</evidence>
<sequence>MKKILSILIIISLMIGIAGCNKPAASNTNTTKEELPLIISQENTAKTDEEKPKEEPKQQEDKNKDNIQPEIKYPDPNSKVPGPIKVKDKEILDTLKQAKFYASIPSYNYFRYNSENLDIERKSELDEAFNKYLKERIINKTTWLFLTGSQFTVDIKNYEVYTLKEKIGDLNIGDFYVVPKVKITNIKLNNVPKSKYEEVSNTIIPRGMSGMKFITDEVIYSEWISKGLPLITINTNKFMFIDELLKYVSYDSPEIKYILNAPDYQFIVGGEFSPKTSFAPLYLKGKIVLINDNFNPLFWIKYKIEGDGTQLMEKFRESNAKEFIQWAKDNLK</sequence>
<evidence type="ECO:0000313" key="4">
    <source>
        <dbReference type="Proteomes" id="UP000294886"/>
    </source>
</evidence>
<feature type="region of interest" description="Disordered" evidence="1">
    <location>
        <begin position="27"/>
        <end position="79"/>
    </location>
</feature>
<feature type="signal peptide" evidence="2">
    <location>
        <begin position="1"/>
        <end position="20"/>
    </location>
</feature>
<feature type="compositionally biased region" description="Basic and acidic residues" evidence="1">
    <location>
        <begin position="45"/>
        <end position="67"/>
    </location>
</feature>
<reference evidence="3 4" key="1">
    <citation type="submission" date="2019-03" db="EMBL/GenBank/DDBJ databases">
        <title>Genomic Encyclopedia of Type Strains, Phase IV (KMG-IV): sequencing the most valuable type-strain genomes for metagenomic binning, comparative biology and taxonomic classification.</title>
        <authorList>
            <person name="Goeker M."/>
        </authorList>
    </citation>
    <scope>NUCLEOTIDE SEQUENCE [LARGE SCALE GENOMIC DNA]</scope>
    <source>
        <strain evidence="3 4">DSM 13054</strain>
    </source>
</reference>
<dbReference type="EMBL" id="SLWU01000028">
    <property type="protein sequence ID" value="TCO57775.1"/>
    <property type="molecule type" value="Genomic_DNA"/>
</dbReference>
<comment type="caution">
    <text evidence="3">The sequence shown here is derived from an EMBL/GenBank/DDBJ whole genome shotgun (WGS) entry which is preliminary data.</text>
</comment>
<evidence type="ECO:0000256" key="2">
    <source>
        <dbReference type="SAM" id="SignalP"/>
    </source>
</evidence>
<gene>
    <name evidence="3" type="ORF">EV203_1284</name>
</gene>
<proteinExistence type="predicted"/>
<dbReference type="AlphaFoldDB" id="A0A4R2JUE0"/>
<organism evidence="3 4">
    <name type="scientific">Caldanaerobacter subterraneus</name>
    <dbReference type="NCBI Taxonomy" id="911092"/>
    <lineage>
        <taxon>Bacteria</taxon>
        <taxon>Bacillati</taxon>
        <taxon>Bacillota</taxon>
        <taxon>Clostridia</taxon>
        <taxon>Thermoanaerobacterales</taxon>
        <taxon>Thermoanaerobacteraceae</taxon>
        <taxon>Caldanaerobacter</taxon>
    </lineage>
</organism>
<name>A0A4R2JUE0_9THEO</name>
<keyword evidence="2" id="KW-0732">Signal</keyword>
<dbReference type="Proteomes" id="UP000294886">
    <property type="component" value="Unassembled WGS sequence"/>
</dbReference>
<feature type="chain" id="PRO_5038676961" evidence="2">
    <location>
        <begin position="21"/>
        <end position="332"/>
    </location>
</feature>